<feature type="signal peptide" evidence="1">
    <location>
        <begin position="1"/>
        <end position="24"/>
    </location>
</feature>
<evidence type="ECO:0000256" key="1">
    <source>
        <dbReference type="SAM" id="SignalP"/>
    </source>
</evidence>
<keyword evidence="3" id="KW-1185">Reference proteome</keyword>
<dbReference type="Proteomes" id="UP000288293">
    <property type="component" value="Unassembled WGS sequence"/>
</dbReference>
<feature type="chain" id="PRO_5019415728" evidence="1">
    <location>
        <begin position="25"/>
        <end position="97"/>
    </location>
</feature>
<protein>
    <submittedName>
        <fullName evidence="2">Bor family protein</fullName>
    </submittedName>
</protein>
<dbReference type="InterPro" id="IPR010438">
    <property type="entry name" value="Lambda_Bor"/>
</dbReference>
<accession>A0A432W3H9</accession>
<dbReference type="PROSITE" id="PS51257">
    <property type="entry name" value="PROKAR_LIPOPROTEIN"/>
    <property type="match status" value="1"/>
</dbReference>
<proteinExistence type="predicted"/>
<dbReference type="Pfam" id="PF06291">
    <property type="entry name" value="Lambda_Bor"/>
    <property type="match status" value="1"/>
</dbReference>
<dbReference type="RefSeq" id="WP_126804331.1">
    <property type="nucleotide sequence ID" value="NZ_PIPL01000003.1"/>
</dbReference>
<sequence length="97" mass="10354">MKSAVKACIVGAALALTACSSVTIQPEQGAKIVSEPDYQQSKPFFLWGLAGEHRIDVAEVCGGNEPRQMQSLHTPVDGVLNIVTLGIYAPLTARVWC</sequence>
<dbReference type="AlphaFoldDB" id="A0A432W3H9"/>
<evidence type="ECO:0000313" key="3">
    <source>
        <dbReference type="Proteomes" id="UP000288293"/>
    </source>
</evidence>
<comment type="caution">
    <text evidence="2">The sequence shown here is derived from an EMBL/GenBank/DDBJ whole genome shotgun (WGS) entry which is preliminary data.</text>
</comment>
<name>A0A432W3H9_9GAMM</name>
<keyword evidence="1" id="KW-0732">Signal</keyword>
<dbReference type="EMBL" id="PIPL01000003">
    <property type="protein sequence ID" value="RUO23910.1"/>
    <property type="molecule type" value="Genomic_DNA"/>
</dbReference>
<gene>
    <name evidence="2" type="ORF">CWE09_12220</name>
</gene>
<dbReference type="OrthoDB" id="332829at2"/>
<reference evidence="2 3" key="1">
    <citation type="journal article" date="2011" name="Front. Microbiol.">
        <title>Genomic signatures of strain selection and enhancement in Bacillus atrophaeus var. globigii, a historical biowarfare simulant.</title>
        <authorList>
            <person name="Gibbons H.S."/>
            <person name="Broomall S.M."/>
            <person name="McNew L.A."/>
            <person name="Daligault H."/>
            <person name="Chapman C."/>
            <person name="Bruce D."/>
            <person name="Karavis M."/>
            <person name="Krepps M."/>
            <person name="McGregor P.A."/>
            <person name="Hong C."/>
            <person name="Park K.H."/>
            <person name="Akmal A."/>
            <person name="Feldman A."/>
            <person name="Lin J.S."/>
            <person name="Chang W.E."/>
            <person name="Higgs B.W."/>
            <person name="Demirev P."/>
            <person name="Lindquist J."/>
            <person name="Liem A."/>
            <person name="Fochler E."/>
            <person name="Read T.D."/>
            <person name="Tapia R."/>
            <person name="Johnson S."/>
            <person name="Bishop-Lilly K.A."/>
            <person name="Detter C."/>
            <person name="Han C."/>
            <person name="Sozhamannan S."/>
            <person name="Rosenzweig C.N."/>
            <person name="Skowronski E.W."/>
        </authorList>
    </citation>
    <scope>NUCLEOTIDE SEQUENCE [LARGE SCALE GENOMIC DNA]</scope>
    <source>
        <strain evidence="2 3">MLST1</strain>
    </source>
</reference>
<evidence type="ECO:0000313" key="2">
    <source>
        <dbReference type="EMBL" id="RUO23910.1"/>
    </source>
</evidence>
<organism evidence="2 3">
    <name type="scientific">Aliidiomarina minuta</name>
    <dbReference type="NCBI Taxonomy" id="880057"/>
    <lineage>
        <taxon>Bacteria</taxon>
        <taxon>Pseudomonadati</taxon>
        <taxon>Pseudomonadota</taxon>
        <taxon>Gammaproteobacteria</taxon>
        <taxon>Alteromonadales</taxon>
        <taxon>Idiomarinaceae</taxon>
        <taxon>Aliidiomarina</taxon>
    </lineage>
</organism>